<dbReference type="InterPro" id="IPR012394">
    <property type="entry name" value="Aldehyde_DH_NAD(P)"/>
</dbReference>
<dbReference type="CDD" id="cd07087">
    <property type="entry name" value="ALDH_F3-13-14_CALDH-like"/>
    <property type="match status" value="1"/>
</dbReference>
<feature type="compositionally biased region" description="Low complexity" evidence="5">
    <location>
        <begin position="47"/>
        <end position="63"/>
    </location>
</feature>
<feature type="repeat" description="WD" evidence="4">
    <location>
        <begin position="321"/>
        <end position="362"/>
    </location>
</feature>
<dbReference type="InterPro" id="IPR015590">
    <property type="entry name" value="Aldehyde_DH_dom"/>
</dbReference>
<dbReference type="FunFam" id="3.40.309.10:FF:000003">
    <property type="entry name" value="Aldehyde dehydrogenase"/>
    <property type="match status" value="1"/>
</dbReference>
<dbReference type="EMBL" id="CADEPM010000001">
    <property type="protein sequence ID" value="CAB3396990.1"/>
    <property type="molecule type" value="Genomic_DNA"/>
</dbReference>
<evidence type="ECO:0000256" key="5">
    <source>
        <dbReference type="SAM" id="MobiDB-lite"/>
    </source>
</evidence>
<keyword evidence="6" id="KW-0812">Transmembrane</keyword>
<evidence type="ECO:0000256" key="4">
    <source>
        <dbReference type="PROSITE-ProRule" id="PRU00221"/>
    </source>
</evidence>
<dbReference type="GO" id="GO:0006081">
    <property type="term" value="P:aldehyde metabolic process"/>
    <property type="evidence" value="ECO:0007669"/>
    <property type="project" value="InterPro"/>
</dbReference>
<evidence type="ECO:0000256" key="6">
    <source>
        <dbReference type="SAM" id="Phobius"/>
    </source>
</evidence>
<dbReference type="OrthoDB" id="10264376at2759"/>
<dbReference type="Proteomes" id="UP000494206">
    <property type="component" value="Unassembled WGS sequence"/>
</dbReference>
<comment type="similarity">
    <text evidence="1">Belongs to the aldehyde dehydrogenase family.</text>
</comment>
<dbReference type="GO" id="GO:0005737">
    <property type="term" value="C:cytoplasm"/>
    <property type="evidence" value="ECO:0007669"/>
    <property type="project" value="TreeGrafter"/>
</dbReference>
<dbReference type="InterPro" id="IPR015943">
    <property type="entry name" value="WD40/YVTN_repeat-like_dom_sf"/>
</dbReference>
<evidence type="ECO:0000313" key="9">
    <source>
        <dbReference type="Proteomes" id="UP000494206"/>
    </source>
</evidence>
<gene>
    <name evidence="8" type="ORF">CBOVIS_LOCUS468</name>
</gene>
<keyword evidence="2" id="KW-0560">Oxidoreductase</keyword>
<dbReference type="GO" id="GO:0004029">
    <property type="term" value="F:aldehyde dehydrogenase (NAD+) activity"/>
    <property type="evidence" value="ECO:0007669"/>
    <property type="project" value="TreeGrafter"/>
</dbReference>
<feature type="compositionally biased region" description="Acidic residues" evidence="5">
    <location>
        <begin position="89"/>
        <end position="98"/>
    </location>
</feature>
<proteinExistence type="inferred from homology"/>
<evidence type="ECO:0000313" key="8">
    <source>
        <dbReference type="EMBL" id="CAB3396990.1"/>
    </source>
</evidence>
<accession>A0A8S1E9E6</accession>
<name>A0A8S1E9E6_9PELO</name>
<dbReference type="InterPro" id="IPR016161">
    <property type="entry name" value="Ald_DH/histidinol_DH"/>
</dbReference>
<dbReference type="Gene3D" id="3.40.605.10">
    <property type="entry name" value="Aldehyde Dehydrogenase, Chain A, domain 1"/>
    <property type="match status" value="1"/>
</dbReference>
<keyword evidence="4" id="KW-0853">WD repeat</keyword>
<dbReference type="InterPro" id="IPR016163">
    <property type="entry name" value="Ald_DH_C"/>
</dbReference>
<dbReference type="Pfam" id="PF00400">
    <property type="entry name" value="WD40"/>
    <property type="match status" value="3"/>
</dbReference>
<dbReference type="PROSITE" id="PS50082">
    <property type="entry name" value="WD_REPEATS_2"/>
    <property type="match status" value="2"/>
</dbReference>
<evidence type="ECO:0000256" key="2">
    <source>
        <dbReference type="ARBA" id="ARBA00023002"/>
    </source>
</evidence>
<feature type="transmembrane region" description="Helical" evidence="6">
    <location>
        <begin position="1075"/>
        <end position="1096"/>
    </location>
</feature>
<dbReference type="Gene3D" id="3.40.309.10">
    <property type="entry name" value="Aldehyde Dehydrogenase, Chain A, domain 2"/>
    <property type="match status" value="1"/>
</dbReference>
<keyword evidence="6" id="KW-1133">Transmembrane helix</keyword>
<sequence length="1104" mass="123455">MSETAPKNADKKARVFNLEEMMAETLRNAPKNEETDHGSYTAPNIPSSSSQASESGHSSSAAQSDDDDFMPMLPPGFKNKPDDAAATKDDEELSDDSDFDENEAISTIKLIPAACEANITHGNIAVSALRVEPAGVRFASGGLDYYVKLFDFQKMDMSMRCDKELLPAESHIINSLAFSANGETLVVASGECIIRLLDRAGKQWSETVRGDQYLVDLNITKGHTATVNCVEFNPLNKNEFLSCSDDGSLRIWNLEDHKVITKCINKHRKVIKTKGAQGKRVSPQVCAYSPDGKWIAAGCDDGSIQAWKYGSQYVNVNYLVRKAHNGSITSIAFSPDSRRILTRGFDDTLKMWSLDNNKEPLLVKTGLENGFKSTDCGFSPRAELVFTGTSSPHKDVPGSLMFFDPQTFELVYKIDYPGVSCHRIQWHPRLNQIVVGLSDGSVRVYYDQNISQRGVMSCVTKPIKRNRASEVVREDMILSPLSLEMFQPRGEEGEEKEVTAWRLKKYLRMQDNKLRPEFRKPADMPINGKSANGRVAASGGSLHSYLAKQIGTARNAEFLRDQDVRASILKHAKEAEENPLYIDKAYRKNQPKKIFQEVTAEEQEEEELQPTMSYTTLVEAQRNYFRTGATKPVKFRKQQLLRLKKMIEENREQLCDAVWKDLRRRHEATESVEIGMLLQEIDYFLKNIDTWSSATKVEKTFTTALDKPVIEKDPKGVVLIISPWNYPVSMALLPLIAILAAGNTSIIKPSEVSEHTAECLNEIVPKYFESNYLTVVTGGIPESTELLKERYDHIMYTGCPPVAKIIMAAAAKHLTPVTLELGGKCPVVVEADADIDISAKRVAWGKWMNCGQTCLAPDYVLVNSSVKDKFVESMKKYIREFYGDDIQASKDYARIINERHFDRISKLLDESNGKALLDGKRDRADRFIPPTILDVQLDDAFMKDEIFGPVLPIITVSNISEAISIINDGEKPLAAYIFTRNEAKVNRLLNETSSGGVTVNDVIMHMTVDTLPFGGIGTSGMGRYRGKFGFDTFTHEKAVLHRGFFGETLLAARYPPLTQEKLNNLRRLTGTRISLNFANCITLPAILVSFVFGMIAQKYTRALP</sequence>
<feature type="repeat" description="WD" evidence="4">
    <location>
        <begin position="220"/>
        <end position="262"/>
    </location>
</feature>
<dbReference type="FunFam" id="2.130.10.10:FF:001319">
    <property type="entry name" value="Gastrulation defective protein 1"/>
    <property type="match status" value="1"/>
</dbReference>
<dbReference type="Pfam" id="PF00171">
    <property type="entry name" value="Aldedh"/>
    <property type="match status" value="1"/>
</dbReference>
<dbReference type="SUPFAM" id="SSF50978">
    <property type="entry name" value="WD40 repeat-like"/>
    <property type="match status" value="1"/>
</dbReference>
<organism evidence="8 9">
    <name type="scientific">Caenorhabditis bovis</name>
    <dbReference type="NCBI Taxonomy" id="2654633"/>
    <lineage>
        <taxon>Eukaryota</taxon>
        <taxon>Metazoa</taxon>
        <taxon>Ecdysozoa</taxon>
        <taxon>Nematoda</taxon>
        <taxon>Chromadorea</taxon>
        <taxon>Rhabditida</taxon>
        <taxon>Rhabditina</taxon>
        <taxon>Rhabditomorpha</taxon>
        <taxon>Rhabditoidea</taxon>
        <taxon>Rhabditidae</taxon>
        <taxon>Peloderinae</taxon>
        <taxon>Caenorhabditis</taxon>
    </lineage>
</organism>
<dbReference type="PANTHER" id="PTHR43570:SF16">
    <property type="entry name" value="ALDEHYDE DEHYDROGENASE TYPE III, ISOFORM Q"/>
    <property type="match status" value="1"/>
</dbReference>
<feature type="domain" description="Aldehyde dehydrogenase" evidence="7">
    <location>
        <begin position="615"/>
        <end position="1039"/>
    </location>
</feature>
<dbReference type="SMART" id="SM00320">
    <property type="entry name" value="WD40"/>
    <property type="match status" value="6"/>
</dbReference>
<protein>
    <recommendedName>
        <fullName evidence="7">Aldehyde dehydrogenase domain-containing protein</fullName>
    </recommendedName>
</protein>
<reference evidence="8 9" key="1">
    <citation type="submission" date="2020-04" db="EMBL/GenBank/DDBJ databases">
        <authorList>
            <person name="Laetsch R D."/>
            <person name="Stevens L."/>
            <person name="Kumar S."/>
            <person name="Blaxter L. M."/>
        </authorList>
    </citation>
    <scope>NUCLEOTIDE SEQUENCE [LARGE SCALE GENOMIC DNA]</scope>
</reference>
<evidence type="ECO:0000256" key="3">
    <source>
        <dbReference type="ARBA" id="ARBA00023027"/>
    </source>
</evidence>
<dbReference type="InterPro" id="IPR001680">
    <property type="entry name" value="WD40_rpt"/>
</dbReference>
<dbReference type="SUPFAM" id="SSF53720">
    <property type="entry name" value="ALDH-like"/>
    <property type="match status" value="1"/>
</dbReference>
<dbReference type="InterPro" id="IPR016162">
    <property type="entry name" value="Ald_DH_N"/>
</dbReference>
<dbReference type="PANTHER" id="PTHR43570">
    <property type="entry name" value="ALDEHYDE DEHYDROGENASE"/>
    <property type="match status" value="1"/>
</dbReference>
<keyword evidence="6" id="KW-0472">Membrane</keyword>
<dbReference type="PROSITE" id="PS50294">
    <property type="entry name" value="WD_REPEATS_REGION"/>
    <property type="match status" value="2"/>
</dbReference>
<comment type="caution">
    <text evidence="8">The sequence shown here is derived from an EMBL/GenBank/DDBJ whole genome shotgun (WGS) entry which is preliminary data.</text>
</comment>
<feature type="compositionally biased region" description="Basic and acidic residues" evidence="5">
    <location>
        <begin position="79"/>
        <end position="88"/>
    </location>
</feature>
<dbReference type="InterPro" id="IPR036322">
    <property type="entry name" value="WD40_repeat_dom_sf"/>
</dbReference>
<dbReference type="FunFam" id="3.40.605.10:FF:000004">
    <property type="entry name" value="Aldehyde dehydrogenase"/>
    <property type="match status" value="1"/>
</dbReference>
<evidence type="ECO:0000256" key="1">
    <source>
        <dbReference type="ARBA" id="ARBA00009986"/>
    </source>
</evidence>
<keyword evidence="9" id="KW-1185">Reference proteome</keyword>
<dbReference type="Gene3D" id="2.130.10.10">
    <property type="entry name" value="YVTN repeat-like/Quinoprotein amine dehydrogenase"/>
    <property type="match status" value="3"/>
</dbReference>
<evidence type="ECO:0000259" key="7">
    <source>
        <dbReference type="Pfam" id="PF00171"/>
    </source>
</evidence>
<dbReference type="AlphaFoldDB" id="A0A8S1E9E6"/>
<feature type="region of interest" description="Disordered" evidence="5">
    <location>
        <begin position="1"/>
        <end position="98"/>
    </location>
</feature>
<keyword evidence="3" id="KW-0520">NAD</keyword>